<name>A0ABQ2E0H8_9ACTN</name>
<dbReference type="RefSeq" id="WP_189106196.1">
    <property type="nucleotide sequence ID" value="NZ_BMMV01000003.1"/>
</dbReference>
<evidence type="ECO:0000313" key="2">
    <source>
        <dbReference type="EMBL" id="GGJ81789.1"/>
    </source>
</evidence>
<dbReference type="EMBL" id="BMMV01000003">
    <property type="protein sequence ID" value="GGJ81789.1"/>
    <property type="molecule type" value="Genomic_DNA"/>
</dbReference>
<comment type="caution">
    <text evidence="2">The sequence shown here is derived from an EMBL/GenBank/DDBJ whole genome shotgun (WGS) entry which is preliminary data.</text>
</comment>
<accession>A0ABQ2E0H8</accession>
<dbReference type="InterPro" id="IPR056911">
    <property type="entry name" value="Phage_Znf_bind_put"/>
</dbReference>
<evidence type="ECO:0000313" key="3">
    <source>
        <dbReference type="Proteomes" id="UP000660265"/>
    </source>
</evidence>
<evidence type="ECO:0000259" key="1">
    <source>
        <dbReference type="Pfam" id="PF24623"/>
    </source>
</evidence>
<reference evidence="3" key="1">
    <citation type="journal article" date="2019" name="Int. J. Syst. Evol. Microbiol.">
        <title>The Global Catalogue of Microorganisms (GCM) 10K type strain sequencing project: providing services to taxonomists for standard genome sequencing and annotation.</title>
        <authorList>
            <consortium name="The Broad Institute Genomics Platform"/>
            <consortium name="The Broad Institute Genome Sequencing Center for Infectious Disease"/>
            <person name="Wu L."/>
            <person name="Ma J."/>
        </authorList>
    </citation>
    <scope>NUCLEOTIDE SEQUENCE [LARGE SCALE GENOMIC DNA]</scope>
    <source>
        <strain evidence="3">CGMCC 4.7275</strain>
    </source>
</reference>
<keyword evidence="3" id="KW-1185">Reference proteome</keyword>
<dbReference type="Pfam" id="PF24623">
    <property type="entry name" value="Phage_zn_bind_8"/>
    <property type="match status" value="2"/>
</dbReference>
<dbReference type="Proteomes" id="UP000660265">
    <property type="component" value="Unassembled WGS sequence"/>
</dbReference>
<gene>
    <name evidence="2" type="ORF">GCM10011583_11540</name>
</gene>
<organism evidence="2 3">
    <name type="scientific">Streptomyces camponoticapitis</name>
    <dbReference type="NCBI Taxonomy" id="1616125"/>
    <lineage>
        <taxon>Bacteria</taxon>
        <taxon>Bacillati</taxon>
        <taxon>Actinomycetota</taxon>
        <taxon>Actinomycetes</taxon>
        <taxon>Kitasatosporales</taxon>
        <taxon>Streptomycetaceae</taxon>
        <taxon>Streptomyces</taxon>
    </lineage>
</organism>
<proteinExistence type="predicted"/>
<sequence length="108" mass="11812">MARLRFPQLAVRCSWCKAAPRDLCTNPQTGKPRGSGTHDARRIAWVMTTPCPECHATPGQPCTAHIRGNNIPLPDVHPTRAHAAEAAYAAQHAHDQQLQIAINPDGHR</sequence>
<protein>
    <recommendedName>
        <fullName evidence="1">DNA-binding phage zinc finger domain-containing protein</fullName>
    </recommendedName>
</protein>
<feature type="domain" description="DNA-binding phage zinc finger" evidence="1">
    <location>
        <begin position="50"/>
        <end position="93"/>
    </location>
</feature>
<feature type="domain" description="DNA-binding phage zinc finger" evidence="1">
    <location>
        <begin position="2"/>
        <end position="46"/>
    </location>
</feature>